<dbReference type="SUPFAM" id="SSF52266">
    <property type="entry name" value="SGNH hydrolase"/>
    <property type="match status" value="1"/>
</dbReference>
<name>A0A6S7CIH5_9BURK</name>
<evidence type="ECO:0008006" key="3">
    <source>
        <dbReference type="Google" id="ProtNLM"/>
    </source>
</evidence>
<sequence length="294" mass="32208">MPNTPQIVPASQVDSEMAPDFSSPTYRMLAQGDSWFSINGLNLFRASSLLPHLDFGHSAIVVNCADPGDTLAHMVDWRRNPWFASYLCGPRERPWDAMLLSAGGNDLIDALGVAPTDAHGTPHSPGDRLLLTKVERERGSGSGAKTYISQDGWTIFEQHLRAQFVALDAMRASSKSNQNMPVITHTYDYAMPRDVGAGLHFGPWLYPALVAYEVSPADWQALANEFLDRLFDLVNGLPLQNFHVIRTLGTLQPANANPGIASADWLNEIHPTSAGYQKIAARFCADVAARKILP</sequence>
<dbReference type="Proteomes" id="UP000494365">
    <property type="component" value="Unassembled WGS sequence"/>
</dbReference>
<dbReference type="AlphaFoldDB" id="A0A6S7CIH5"/>
<reference evidence="1 2" key="1">
    <citation type="submission" date="2020-04" db="EMBL/GenBank/DDBJ databases">
        <authorList>
            <person name="De Canck E."/>
        </authorList>
    </citation>
    <scope>NUCLEOTIDE SEQUENCE [LARGE SCALE GENOMIC DNA]</scope>
    <source>
        <strain evidence="1 2">LMG 28614</strain>
    </source>
</reference>
<dbReference type="EMBL" id="CADIKK010000087">
    <property type="protein sequence ID" value="CAB3809913.1"/>
    <property type="molecule type" value="Genomic_DNA"/>
</dbReference>
<accession>A0A6S7CIH5</accession>
<keyword evidence="2" id="KW-1185">Reference proteome</keyword>
<proteinExistence type="predicted"/>
<evidence type="ECO:0000313" key="1">
    <source>
        <dbReference type="EMBL" id="CAB3809913.1"/>
    </source>
</evidence>
<evidence type="ECO:0000313" key="2">
    <source>
        <dbReference type="Proteomes" id="UP000494365"/>
    </source>
</evidence>
<gene>
    <name evidence="1" type="ORF">LMG28614_07163</name>
</gene>
<organism evidence="1 2">
    <name type="scientific">Paraburkholderia ultramafica</name>
    <dbReference type="NCBI Taxonomy" id="1544867"/>
    <lineage>
        <taxon>Bacteria</taxon>
        <taxon>Pseudomonadati</taxon>
        <taxon>Pseudomonadota</taxon>
        <taxon>Betaproteobacteria</taxon>
        <taxon>Burkholderiales</taxon>
        <taxon>Burkholderiaceae</taxon>
        <taxon>Paraburkholderia</taxon>
    </lineage>
</organism>
<protein>
    <recommendedName>
        <fullName evidence="3">SGNH hydrolase-type esterase domain-containing protein</fullName>
    </recommendedName>
</protein>